<dbReference type="GO" id="GO:0004519">
    <property type="term" value="F:endonuclease activity"/>
    <property type="evidence" value="ECO:0007669"/>
    <property type="project" value="UniProtKB-KW"/>
</dbReference>
<dbReference type="Gene3D" id="1.10.30.50">
    <property type="match status" value="1"/>
</dbReference>
<reference evidence="4 5" key="1">
    <citation type="submission" date="2017-12" db="EMBL/GenBank/DDBJ databases">
        <title>Phylogenetic diversity of female urinary microbiome.</title>
        <authorList>
            <person name="Thomas-White K."/>
            <person name="Wolfe A.J."/>
        </authorList>
    </citation>
    <scope>NUCLEOTIDE SEQUENCE [LARGE SCALE GENOMIC DNA]</scope>
    <source>
        <strain evidence="4 5">UMB1298</strain>
    </source>
</reference>
<dbReference type="InterPro" id="IPR003615">
    <property type="entry name" value="HNH_nuc"/>
</dbReference>
<comment type="similarity">
    <text evidence="1">Belongs to the Rv1128c/1148c/1588c/1702c/1945/3466 family.</text>
</comment>
<evidence type="ECO:0000313" key="5">
    <source>
        <dbReference type="Proteomes" id="UP000234206"/>
    </source>
</evidence>
<dbReference type="OrthoDB" id="5177627at2"/>
<dbReference type="Pfam" id="PF01844">
    <property type="entry name" value="HNH"/>
    <property type="match status" value="1"/>
</dbReference>
<keyword evidence="4" id="KW-0540">Nuclease</keyword>
<dbReference type="GO" id="GO:0003676">
    <property type="term" value="F:nucleic acid binding"/>
    <property type="evidence" value="ECO:0007669"/>
    <property type="project" value="InterPro"/>
</dbReference>
<dbReference type="SMART" id="SM00507">
    <property type="entry name" value="HNHc"/>
    <property type="match status" value="1"/>
</dbReference>
<feature type="region of interest" description="Disordered" evidence="2">
    <location>
        <begin position="440"/>
        <end position="470"/>
    </location>
</feature>
<evidence type="ECO:0000256" key="2">
    <source>
        <dbReference type="SAM" id="MobiDB-lite"/>
    </source>
</evidence>
<dbReference type="GO" id="GO:0008270">
    <property type="term" value="F:zinc ion binding"/>
    <property type="evidence" value="ECO:0007669"/>
    <property type="project" value="InterPro"/>
</dbReference>
<keyword evidence="4" id="KW-0255">Endonuclease</keyword>
<dbReference type="EMBL" id="PKIZ01000012">
    <property type="protein sequence ID" value="PKZ41503.1"/>
    <property type="molecule type" value="Genomic_DNA"/>
</dbReference>
<keyword evidence="4" id="KW-0378">Hydrolase</keyword>
<dbReference type="InterPro" id="IPR003870">
    <property type="entry name" value="DUF222"/>
</dbReference>
<dbReference type="Proteomes" id="UP000234206">
    <property type="component" value="Unassembled WGS sequence"/>
</dbReference>
<dbReference type="RefSeq" id="WP_101849675.1">
    <property type="nucleotide sequence ID" value="NZ_PKIZ01000012.1"/>
</dbReference>
<accession>A0A2I1PA50</accession>
<dbReference type="InterPro" id="IPR002711">
    <property type="entry name" value="HNH"/>
</dbReference>
<dbReference type="AlphaFoldDB" id="A0A2I1PA50"/>
<sequence>MRRIQDVLEDAGVVAAELAGARDRLRQAGEGDLDAAARVLGEVARAAEALLVGVVAEAQERGTIADSRCASAAAWVRERAGEREHGTAGAVAMLAAATQGPGGESLRQALWEDGIGVRLAAKAVREADRTLPLLPGADRSEVVGHYLDRAAATDGSRRALDQLTREILARYGDDVLDELDERARAVNSLTVARRVGGRVRYTLELCVPDAARLDAAVNGLAAPRPAATAVCDGDGPPALVADTRSAAQRRADALLELVARAQAADADPSAGGCGLSGSTTLVVTADVEAVRATLEGRPAPHGWARGPAPVTDRGRAGYGTTSGGEVLSAGEVRRMACDAGVLPQMLGGPSTPLDTGRVDRAATNAMRSALLTRDGGCTAPGCDRPPGWCEAHHVTHWSEGGPTSLANLALLCRRHHTIVHRDGLRAAVYPDRVVWWDPACEPPPDPTGQVGPPPAVTTGRPEPPPGTQVA</sequence>
<gene>
    <name evidence="4" type="ORF">CYJ76_07245</name>
</gene>
<organism evidence="4 5">
    <name type="scientific">Kytococcus schroeteri</name>
    <dbReference type="NCBI Taxonomy" id="138300"/>
    <lineage>
        <taxon>Bacteria</taxon>
        <taxon>Bacillati</taxon>
        <taxon>Actinomycetota</taxon>
        <taxon>Actinomycetes</taxon>
        <taxon>Micrococcales</taxon>
        <taxon>Kytococcaceae</taxon>
        <taxon>Kytococcus</taxon>
    </lineage>
</organism>
<evidence type="ECO:0000256" key="1">
    <source>
        <dbReference type="ARBA" id="ARBA00023450"/>
    </source>
</evidence>
<keyword evidence="5" id="KW-1185">Reference proteome</keyword>
<evidence type="ECO:0000313" key="4">
    <source>
        <dbReference type="EMBL" id="PKZ41503.1"/>
    </source>
</evidence>
<name>A0A2I1PA50_9MICO</name>
<dbReference type="Pfam" id="PF02720">
    <property type="entry name" value="DUF222"/>
    <property type="match status" value="1"/>
</dbReference>
<proteinExistence type="inferred from homology"/>
<dbReference type="CDD" id="cd00085">
    <property type="entry name" value="HNHc"/>
    <property type="match status" value="1"/>
</dbReference>
<protein>
    <submittedName>
        <fullName evidence="4">HNH endonuclease</fullName>
    </submittedName>
</protein>
<comment type="caution">
    <text evidence="4">The sequence shown here is derived from an EMBL/GenBank/DDBJ whole genome shotgun (WGS) entry which is preliminary data.</text>
</comment>
<evidence type="ECO:0000259" key="3">
    <source>
        <dbReference type="SMART" id="SM00507"/>
    </source>
</evidence>
<feature type="domain" description="HNH nuclease" evidence="3">
    <location>
        <begin position="365"/>
        <end position="417"/>
    </location>
</feature>